<dbReference type="InterPro" id="IPR019826">
    <property type="entry name" value="Carboxylesterase_B_AS"/>
</dbReference>
<dbReference type="OrthoDB" id="6846267at2759"/>
<dbReference type="GO" id="GO:0016787">
    <property type="term" value="F:hydrolase activity"/>
    <property type="evidence" value="ECO:0007669"/>
    <property type="project" value="UniProtKB-KW"/>
</dbReference>
<reference evidence="5 6" key="1">
    <citation type="journal article" date="2018" name="IMA Fungus">
        <title>IMA Genome-F 9: Draft genome sequence of Annulohypoxylon stygium, Aspergillus mulundensis, Berkeleyomyces basicola (syn. Thielaviopsis basicola), Ceratocystis smalleyi, two Cercospora beticola strains, Coleophoma cylindrospora, Fusarium fracticaudum, Phialophora cf. hyalina, and Morchella septimelata.</title>
        <authorList>
            <person name="Wingfield B.D."/>
            <person name="Bills G.F."/>
            <person name="Dong Y."/>
            <person name="Huang W."/>
            <person name="Nel W.J."/>
            <person name="Swalarsk-Parry B.S."/>
            <person name="Vaghefi N."/>
            <person name="Wilken P.M."/>
            <person name="An Z."/>
            <person name="de Beer Z.W."/>
            <person name="De Vos L."/>
            <person name="Chen L."/>
            <person name="Duong T.A."/>
            <person name="Gao Y."/>
            <person name="Hammerbacher A."/>
            <person name="Kikkert J.R."/>
            <person name="Li Y."/>
            <person name="Li H."/>
            <person name="Li K."/>
            <person name="Li Q."/>
            <person name="Liu X."/>
            <person name="Ma X."/>
            <person name="Naidoo K."/>
            <person name="Pethybridge S.J."/>
            <person name="Sun J."/>
            <person name="Steenkamp E.T."/>
            <person name="van der Nest M.A."/>
            <person name="van Wyk S."/>
            <person name="Wingfield M.J."/>
            <person name="Xiong C."/>
            <person name="Yue Q."/>
            <person name="Zhang X."/>
        </authorList>
    </citation>
    <scope>NUCLEOTIDE SEQUENCE [LARGE SCALE GENOMIC DNA]</scope>
    <source>
        <strain evidence="5 6">BP6252</strain>
    </source>
</reference>
<proteinExistence type="inferred from homology"/>
<dbReference type="PROSITE" id="PS00122">
    <property type="entry name" value="CARBOXYLESTERASE_B_1"/>
    <property type="match status" value="1"/>
</dbReference>
<dbReference type="STRING" id="1849047.A0A3D8S131"/>
<dbReference type="InterPro" id="IPR002018">
    <property type="entry name" value="CarbesteraseB"/>
</dbReference>
<dbReference type="EC" id="3.1.1.-" evidence="3"/>
<organism evidence="5 6">
    <name type="scientific">Coleophoma cylindrospora</name>
    <dbReference type="NCBI Taxonomy" id="1849047"/>
    <lineage>
        <taxon>Eukaryota</taxon>
        <taxon>Fungi</taxon>
        <taxon>Dikarya</taxon>
        <taxon>Ascomycota</taxon>
        <taxon>Pezizomycotina</taxon>
        <taxon>Leotiomycetes</taxon>
        <taxon>Helotiales</taxon>
        <taxon>Dermateaceae</taxon>
        <taxon>Coleophoma</taxon>
    </lineage>
</organism>
<evidence type="ECO:0000256" key="3">
    <source>
        <dbReference type="RuleBase" id="RU361235"/>
    </source>
</evidence>
<dbReference type="SUPFAM" id="SSF53474">
    <property type="entry name" value="alpha/beta-Hydrolases"/>
    <property type="match status" value="1"/>
</dbReference>
<evidence type="ECO:0000313" key="6">
    <source>
        <dbReference type="Proteomes" id="UP000256645"/>
    </source>
</evidence>
<dbReference type="InterPro" id="IPR029058">
    <property type="entry name" value="AB_hydrolase_fold"/>
</dbReference>
<feature type="domain" description="Carboxylesterase type B" evidence="4">
    <location>
        <begin position="14"/>
        <end position="441"/>
    </location>
</feature>
<dbReference type="InterPro" id="IPR050309">
    <property type="entry name" value="Type-B_Carboxylest/Lipase"/>
</dbReference>
<dbReference type="Proteomes" id="UP000256645">
    <property type="component" value="Unassembled WGS sequence"/>
</dbReference>
<evidence type="ECO:0000256" key="1">
    <source>
        <dbReference type="ARBA" id="ARBA00005964"/>
    </source>
</evidence>
<keyword evidence="6" id="KW-1185">Reference proteome</keyword>
<dbReference type="PANTHER" id="PTHR11559">
    <property type="entry name" value="CARBOXYLESTERASE"/>
    <property type="match status" value="1"/>
</dbReference>
<name>A0A3D8S131_9HELO</name>
<dbReference type="AlphaFoldDB" id="A0A3D8S131"/>
<accession>A0A3D8S131</accession>
<evidence type="ECO:0000256" key="2">
    <source>
        <dbReference type="ARBA" id="ARBA00022801"/>
    </source>
</evidence>
<gene>
    <name evidence="5" type="ORF">BP6252_04623</name>
</gene>
<protein>
    <recommendedName>
        <fullName evidence="3">Carboxylic ester hydrolase</fullName>
        <ecNumber evidence="3">3.1.1.-</ecNumber>
    </recommendedName>
</protein>
<dbReference type="Pfam" id="PF00135">
    <property type="entry name" value="COesterase"/>
    <property type="match status" value="1"/>
</dbReference>
<keyword evidence="2 3" id="KW-0378">Hydrolase</keyword>
<dbReference type="Gene3D" id="3.40.50.1820">
    <property type="entry name" value="alpha/beta hydrolase"/>
    <property type="match status" value="1"/>
</dbReference>
<dbReference type="EMBL" id="PDLM01000004">
    <property type="protein sequence ID" value="RDW79985.1"/>
    <property type="molecule type" value="Genomic_DNA"/>
</dbReference>
<comment type="similarity">
    <text evidence="1 3">Belongs to the type-B carboxylesterase/lipase family.</text>
</comment>
<sequence>MQHVIHHPSLNADLEGLETLYENSKVIHYRGIPYAKIPARFERATLIDEWGGERLDCTKFGVPKNLKEDDETTFPQDEFNCLNINVSVPAGTKNSNLLPVLLWVHGGSQMVSYPPLAHRAADVTPLIVKSATLGKPIIVVTFNYRLNIFHFGDGGEVNLALKDQRLAIQWVVNHVEGFGGDKNNITLGGESAGAIFTHAHLCTGVPVRRGILQSGSLYASPPMPRDIGNAWIKRLYWKDHTDSALSIRTESIENLLQQLRDHNINTTFLQEEPSLQGWDKRGVQVEGLLIGDVEYETVIWNNGIGEFTAEEITKIFNSDSEHGEQLRELYGIYPDRQTSSKSGALDFINDVRYVLPNEGMCQRRRQNNLKTYQYLMDEPNPWHSSSRAHHAVDLIFLFGGYDISFNSSAAKVSEKMQEKWISFIYGEEPWDTAKRFAFGPYGKCGEIEDEEFAARRRARCFEVLKEIENKKLLELTTHTPTDIKAFRGIDLPNQGQFHFQDFWSHKKLPAAQCASCPPLYKSVTLPLLSAAPKIAATA</sequence>
<evidence type="ECO:0000259" key="4">
    <source>
        <dbReference type="Pfam" id="PF00135"/>
    </source>
</evidence>
<evidence type="ECO:0000313" key="5">
    <source>
        <dbReference type="EMBL" id="RDW79985.1"/>
    </source>
</evidence>
<comment type="caution">
    <text evidence="5">The sequence shown here is derived from an EMBL/GenBank/DDBJ whole genome shotgun (WGS) entry which is preliminary data.</text>
</comment>